<keyword evidence="3" id="KW-0804">Transcription</keyword>
<evidence type="ECO:0000313" key="5">
    <source>
        <dbReference type="EMBL" id="MFB9992953.1"/>
    </source>
</evidence>
<gene>
    <name evidence="5" type="ORF">ACFFLM_13340</name>
</gene>
<protein>
    <submittedName>
        <fullName evidence="5">LacI family DNA-binding transcriptional regulator</fullName>
    </submittedName>
</protein>
<dbReference type="GO" id="GO:0003677">
    <property type="term" value="F:DNA binding"/>
    <property type="evidence" value="ECO:0007669"/>
    <property type="project" value="UniProtKB-KW"/>
</dbReference>
<keyword evidence="1" id="KW-0805">Transcription regulation</keyword>
<dbReference type="SMART" id="SM00354">
    <property type="entry name" value="HTH_LACI"/>
    <property type="match status" value="1"/>
</dbReference>
<proteinExistence type="predicted"/>
<dbReference type="Gene3D" id="3.40.50.2300">
    <property type="match status" value="2"/>
</dbReference>
<keyword evidence="6" id="KW-1185">Reference proteome</keyword>
<dbReference type="Proteomes" id="UP001589733">
    <property type="component" value="Unassembled WGS sequence"/>
</dbReference>
<dbReference type="InterPro" id="IPR028082">
    <property type="entry name" value="Peripla_BP_I"/>
</dbReference>
<dbReference type="InterPro" id="IPR010982">
    <property type="entry name" value="Lambda_DNA-bd_dom_sf"/>
</dbReference>
<evidence type="ECO:0000256" key="2">
    <source>
        <dbReference type="ARBA" id="ARBA00023125"/>
    </source>
</evidence>
<reference evidence="5 6" key="1">
    <citation type="submission" date="2024-09" db="EMBL/GenBank/DDBJ databases">
        <authorList>
            <person name="Sun Q."/>
            <person name="Mori K."/>
        </authorList>
    </citation>
    <scope>NUCLEOTIDE SEQUENCE [LARGE SCALE GENOMIC DNA]</scope>
    <source>
        <strain evidence="5 6">JCM 13503</strain>
    </source>
</reference>
<accession>A0ABV6AZL7</accession>
<dbReference type="SUPFAM" id="SSF47413">
    <property type="entry name" value="lambda repressor-like DNA-binding domains"/>
    <property type="match status" value="1"/>
</dbReference>
<dbReference type="InterPro" id="IPR000843">
    <property type="entry name" value="HTH_LacI"/>
</dbReference>
<dbReference type="RefSeq" id="WP_380010834.1">
    <property type="nucleotide sequence ID" value="NZ_JBHLYR010000044.1"/>
</dbReference>
<dbReference type="Pfam" id="PF13377">
    <property type="entry name" value="Peripla_BP_3"/>
    <property type="match status" value="1"/>
</dbReference>
<dbReference type="CDD" id="cd01392">
    <property type="entry name" value="HTH_LacI"/>
    <property type="match status" value="1"/>
</dbReference>
<dbReference type="EMBL" id="JBHLYR010000044">
    <property type="protein sequence ID" value="MFB9992953.1"/>
    <property type="molecule type" value="Genomic_DNA"/>
</dbReference>
<evidence type="ECO:0000256" key="1">
    <source>
        <dbReference type="ARBA" id="ARBA00023015"/>
    </source>
</evidence>
<dbReference type="PRINTS" id="PR00036">
    <property type="entry name" value="HTHLACI"/>
</dbReference>
<dbReference type="PANTHER" id="PTHR30146:SF109">
    <property type="entry name" value="HTH-TYPE TRANSCRIPTIONAL REGULATOR GALS"/>
    <property type="match status" value="1"/>
</dbReference>
<name>A0ABV6AZL7_9DEIO</name>
<evidence type="ECO:0000256" key="3">
    <source>
        <dbReference type="ARBA" id="ARBA00023163"/>
    </source>
</evidence>
<sequence length="326" mass="34578">MPDALIRPTIDDIARASGVSKGTVSRVINGHSTVAERTRARVQEVIARLDYTPDPAARNLSWRTGQTLGLSLDRDDPMLSPYQVLFRRALEAHTAPLGVQLLDLRADLTRLARLPSAVLIMHAVEGDPRLAFLQQQGVPAVLIGHHPASFWVAPDDEGGAHLATMQLLEAGHRQVAYLGAGTSQVAQDRQRGFERAARTVGADTQLLAADFTVLGGYRAVRRAWESGVRFTGLFAQSDESAIGAVAALEDVGLNIPGDVSVVGFDGLPELPLPYTLTTVSQDIPRIASTALTLVGEAISGRTPRGEFIPVQLISGATVAPAPGGSP</sequence>
<organism evidence="5 6">
    <name type="scientific">Deinococcus oregonensis</name>
    <dbReference type="NCBI Taxonomy" id="1805970"/>
    <lineage>
        <taxon>Bacteria</taxon>
        <taxon>Thermotogati</taxon>
        <taxon>Deinococcota</taxon>
        <taxon>Deinococci</taxon>
        <taxon>Deinococcales</taxon>
        <taxon>Deinococcaceae</taxon>
        <taxon>Deinococcus</taxon>
    </lineage>
</organism>
<evidence type="ECO:0000259" key="4">
    <source>
        <dbReference type="PROSITE" id="PS50932"/>
    </source>
</evidence>
<dbReference type="SUPFAM" id="SSF53822">
    <property type="entry name" value="Periplasmic binding protein-like I"/>
    <property type="match status" value="1"/>
</dbReference>
<dbReference type="InterPro" id="IPR046335">
    <property type="entry name" value="LacI/GalR-like_sensor"/>
</dbReference>
<dbReference type="PROSITE" id="PS50932">
    <property type="entry name" value="HTH_LACI_2"/>
    <property type="match status" value="1"/>
</dbReference>
<evidence type="ECO:0000313" key="6">
    <source>
        <dbReference type="Proteomes" id="UP001589733"/>
    </source>
</evidence>
<dbReference type="Gene3D" id="1.10.260.40">
    <property type="entry name" value="lambda repressor-like DNA-binding domains"/>
    <property type="match status" value="1"/>
</dbReference>
<dbReference type="CDD" id="cd06267">
    <property type="entry name" value="PBP1_LacI_sugar_binding-like"/>
    <property type="match status" value="1"/>
</dbReference>
<dbReference type="Pfam" id="PF00356">
    <property type="entry name" value="LacI"/>
    <property type="match status" value="1"/>
</dbReference>
<comment type="caution">
    <text evidence="5">The sequence shown here is derived from an EMBL/GenBank/DDBJ whole genome shotgun (WGS) entry which is preliminary data.</text>
</comment>
<keyword evidence="2 5" id="KW-0238">DNA-binding</keyword>
<dbReference type="PANTHER" id="PTHR30146">
    <property type="entry name" value="LACI-RELATED TRANSCRIPTIONAL REPRESSOR"/>
    <property type="match status" value="1"/>
</dbReference>
<feature type="domain" description="HTH lacI-type" evidence="4">
    <location>
        <begin position="8"/>
        <end position="62"/>
    </location>
</feature>
<dbReference type="PROSITE" id="PS00356">
    <property type="entry name" value="HTH_LACI_1"/>
    <property type="match status" value="1"/>
</dbReference>